<dbReference type="AlphaFoldDB" id="A0A653CG08"/>
<gene>
    <name evidence="15" type="ORF">CALMAC_LOCUS8826</name>
</gene>
<dbReference type="SUPFAM" id="SSF52540">
    <property type="entry name" value="P-loop containing nucleoside triphosphate hydrolases"/>
    <property type="match status" value="1"/>
</dbReference>
<proteinExistence type="inferred from homology"/>
<evidence type="ECO:0000256" key="7">
    <source>
        <dbReference type="ARBA" id="ARBA00023175"/>
    </source>
</evidence>
<evidence type="ECO:0000256" key="13">
    <source>
        <dbReference type="SAM" id="MobiDB-lite"/>
    </source>
</evidence>
<dbReference type="InterPro" id="IPR036961">
    <property type="entry name" value="Kinesin_motor_dom_sf"/>
</dbReference>
<dbReference type="Proteomes" id="UP000410492">
    <property type="component" value="Unassembled WGS sequence"/>
</dbReference>
<dbReference type="PROSITE" id="PS50067">
    <property type="entry name" value="KINESIN_MOTOR_2"/>
    <property type="match status" value="1"/>
</dbReference>
<keyword evidence="12" id="KW-0175">Coiled coil</keyword>
<evidence type="ECO:0000259" key="14">
    <source>
        <dbReference type="PROSITE" id="PS50067"/>
    </source>
</evidence>
<accession>A0A653CG08</accession>
<dbReference type="PRINTS" id="PR00380">
    <property type="entry name" value="KINESINHEAVY"/>
</dbReference>
<evidence type="ECO:0000256" key="11">
    <source>
        <dbReference type="RuleBase" id="RU000394"/>
    </source>
</evidence>
<dbReference type="InterPro" id="IPR027640">
    <property type="entry name" value="Kinesin-like_fam"/>
</dbReference>
<dbReference type="Gene3D" id="3.40.850.10">
    <property type="entry name" value="Kinesin motor domain"/>
    <property type="match status" value="1"/>
</dbReference>
<keyword evidence="5" id="KW-0159">Chromosome partition</keyword>
<dbReference type="GO" id="GO:0003777">
    <property type="term" value="F:microtubule motor activity"/>
    <property type="evidence" value="ECO:0007669"/>
    <property type="project" value="InterPro"/>
</dbReference>
<feature type="compositionally biased region" description="Basic and acidic residues" evidence="13">
    <location>
        <begin position="21"/>
        <end position="48"/>
    </location>
</feature>
<reference evidence="15 16" key="1">
    <citation type="submission" date="2019-01" db="EMBL/GenBank/DDBJ databases">
        <authorList>
            <person name="Sayadi A."/>
        </authorList>
    </citation>
    <scope>NUCLEOTIDE SEQUENCE [LARGE SCALE GENOMIC DNA]</scope>
</reference>
<comment type="similarity">
    <text evidence="9">Belongs to the TRAFAC class myosin-kinesin ATPase superfamily. Kinesin family. KIN-13 subfamily.</text>
</comment>
<dbReference type="FunFam" id="3.40.850.10:FF:000012">
    <property type="entry name" value="Kinesin-like protein"/>
    <property type="match status" value="1"/>
</dbReference>
<dbReference type="EMBL" id="CAACVG010007752">
    <property type="protein sequence ID" value="VEN46865.1"/>
    <property type="molecule type" value="Genomic_DNA"/>
</dbReference>
<dbReference type="InterPro" id="IPR027417">
    <property type="entry name" value="P-loop_NTPase"/>
</dbReference>
<dbReference type="GO" id="GO:0008017">
    <property type="term" value="F:microtubule binding"/>
    <property type="evidence" value="ECO:0007669"/>
    <property type="project" value="InterPro"/>
</dbReference>
<evidence type="ECO:0000256" key="6">
    <source>
        <dbReference type="ARBA" id="ARBA00022840"/>
    </source>
</evidence>
<name>A0A653CG08_CALMS</name>
<dbReference type="GO" id="GO:0005828">
    <property type="term" value="C:kinetochore microtubule"/>
    <property type="evidence" value="ECO:0007669"/>
    <property type="project" value="UniProtKB-ARBA"/>
</dbReference>
<dbReference type="PROSITE" id="PS00411">
    <property type="entry name" value="KINESIN_MOTOR_1"/>
    <property type="match status" value="1"/>
</dbReference>
<dbReference type="GO" id="GO:0000922">
    <property type="term" value="C:spindle pole"/>
    <property type="evidence" value="ECO:0007669"/>
    <property type="project" value="UniProtKB-SubCell"/>
</dbReference>
<sequence length="526" mass="59507">MIEGKRIPSSRGAKSVMENMSKFKESNTLKKLSKLEKDRMERRRRNAEVKAEKEEISRLNQDTPHWELLAMITQYRNTITLSPLSYNDFIEDHLITVAVRKRPLNKFDLVKKEIDIITIPNKNQLIVHEPKYKVDLTKYLDNHVFTFDYTFNETCSNQIVYKYTAQPLIQTIFEGGYATCFAYGQTGSGKTYLMSGCPKNLKEKGIYALTASDIFKEANSEKYDDLKLEISCSFFEIYVKKVSDLLNGKQTLKLLEDGKQQVQVVGLTERTVSSVDEVLHLIKIGNEERASGQTSANVNSSRSHAVFQICLRSKLNPKKIHGKFSLIDLAGNERGADTFFSSKTTKMEGSEINQSLLNLKECIRALGRKGAHLPFRGSKLTQVLRDSFIGANNKTCMIAMVSPGVSSCENTLNTLRYADRVKELGGSEVQGSKSLDHDLHMETNSAVRSSHSLNAYSSMKSFDKQSKDRLEDKIINAHKDIVKKLQKSAKEAEDLLNSSKNDVEKYSLNWNMLIDDVVTSLNKAKM</sequence>
<evidence type="ECO:0000256" key="12">
    <source>
        <dbReference type="SAM" id="Coils"/>
    </source>
</evidence>
<keyword evidence="3 11" id="KW-0493">Microtubule</keyword>
<evidence type="ECO:0000313" key="16">
    <source>
        <dbReference type="Proteomes" id="UP000410492"/>
    </source>
</evidence>
<keyword evidence="16" id="KW-1185">Reference proteome</keyword>
<evidence type="ECO:0000256" key="9">
    <source>
        <dbReference type="ARBA" id="ARBA00061030"/>
    </source>
</evidence>
<keyword evidence="8" id="KW-0206">Cytoskeleton</keyword>
<dbReference type="PANTHER" id="PTHR47971:SF8">
    <property type="entry name" value="KINESIN-LIKE PROTEIN"/>
    <property type="match status" value="1"/>
</dbReference>
<evidence type="ECO:0000256" key="5">
    <source>
        <dbReference type="ARBA" id="ARBA00022829"/>
    </source>
</evidence>
<dbReference type="PANTHER" id="PTHR47971">
    <property type="entry name" value="KINESIN-RELATED PROTEIN 6"/>
    <property type="match status" value="1"/>
</dbReference>
<organism evidence="15 16">
    <name type="scientific">Callosobruchus maculatus</name>
    <name type="common">Southern cowpea weevil</name>
    <name type="synonym">Pulse bruchid</name>
    <dbReference type="NCBI Taxonomy" id="64391"/>
    <lineage>
        <taxon>Eukaryota</taxon>
        <taxon>Metazoa</taxon>
        <taxon>Ecdysozoa</taxon>
        <taxon>Arthropoda</taxon>
        <taxon>Hexapoda</taxon>
        <taxon>Insecta</taxon>
        <taxon>Pterygota</taxon>
        <taxon>Neoptera</taxon>
        <taxon>Endopterygota</taxon>
        <taxon>Coleoptera</taxon>
        <taxon>Polyphaga</taxon>
        <taxon>Cucujiformia</taxon>
        <taxon>Chrysomeloidea</taxon>
        <taxon>Chrysomelidae</taxon>
        <taxon>Bruchinae</taxon>
        <taxon>Bruchini</taxon>
        <taxon>Callosobruchus</taxon>
    </lineage>
</organism>
<protein>
    <recommendedName>
        <fullName evidence="11">Kinesin-like protein</fullName>
    </recommendedName>
</protein>
<dbReference type="GO" id="GO:0007018">
    <property type="term" value="P:microtubule-based movement"/>
    <property type="evidence" value="ECO:0007669"/>
    <property type="project" value="InterPro"/>
</dbReference>
<comment type="subcellular location">
    <subcellularLocation>
        <location evidence="1">Cytoplasm</location>
        <location evidence="1">Cytoskeleton</location>
        <location evidence="1">Spindle pole</location>
    </subcellularLocation>
</comment>
<keyword evidence="2" id="KW-0963">Cytoplasm</keyword>
<feature type="coiled-coil region" evidence="12">
    <location>
        <begin position="475"/>
        <end position="509"/>
    </location>
</feature>
<dbReference type="InterPro" id="IPR019821">
    <property type="entry name" value="Kinesin_motor_CS"/>
</dbReference>
<dbReference type="OrthoDB" id="3176171at2759"/>
<keyword evidence="6 10" id="KW-0067">ATP-binding</keyword>
<dbReference type="SMART" id="SM00129">
    <property type="entry name" value="KISc"/>
    <property type="match status" value="1"/>
</dbReference>
<dbReference type="Pfam" id="PF00225">
    <property type="entry name" value="Kinesin"/>
    <property type="match status" value="1"/>
</dbReference>
<feature type="region of interest" description="Disordered" evidence="13">
    <location>
        <begin position="1"/>
        <end position="48"/>
    </location>
</feature>
<evidence type="ECO:0000256" key="2">
    <source>
        <dbReference type="ARBA" id="ARBA00022490"/>
    </source>
</evidence>
<keyword evidence="7 10" id="KW-0505">Motor protein</keyword>
<evidence type="ECO:0000256" key="1">
    <source>
        <dbReference type="ARBA" id="ARBA00004647"/>
    </source>
</evidence>
<feature type="domain" description="Kinesin motor" evidence="14">
    <location>
        <begin position="94"/>
        <end position="424"/>
    </location>
</feature>
<evidence type="ECO:0000256" key="3">
    <source>
        <dbReference type="ARBA" id="ARBA00022701"/>
    </source>
</evidence>
<evidence type="ECO:0000256" key="10">
    <source>
        <dbReference type="PROSITE-ProRule" id="PRU00283"/>
    </source>
</evidence>
<evidence type="ECO:0000256" key="8">
    <source>
        <dbReference type="ARBA" id="ARBA00023212"/>
    </source>
</evidence>
<evidence type="ECO:0000256" key="4">
    <source>
        <dbReference type="ARBA" id="ARBA00022741"/>
    </source>
</evidence>
<keyword evidence="4 10" id="KW-0547">Nucleotide-binding</keyword>
<dbReference type="GO" id="GO:0005524">
    <property type="term" value="F:ATP binding"/>
    <property type="evidence" value="ECO:0007669"/>
    <property type="project" value="UniProtKB-UniRule"/>
</dbReference>
<dbReference type="CDD" id="cd01367">
    <property type="entry name" value="KISc_KIF2_like"/>
    <property type="match status" value="1"/>
</dbReference>
<dbReference type="InterPro" id="IPR001752">
    <property type="entry name" value="Kinesin_motor_dom"/>
</dbReference>
<dbReference type="GO" id="GO:0007019">
    <property type="term" value="P:microtubule depolymerization"/>
    <property type="evidence" value="ECO:0007669"/>
    <property type="project" value="TreeGrafter"/>
</dbReference>
<feature type="binding site" evidence="10">
    <location>
        <begin position="184"/>
        <end position="191"/>
    </location>
    <ligand>
        <name>ATP</name>
        <dbReference type="ChEBI" id="CHEBI:30616"/>
    </ligand>
</feature>
<evidence type="ECO:0000313" key="15">
    <source>
        <dbReference type="EMBL" id="VEN46865.1"/>
    </source>
</evidence>
<dbReference type="GO" id="GO:0007059">
    <property type="term" value="P:chromosome segregation"/>
    <property type="evidence" value="ECO:0007669"/>
    <property type="project" value="UniProtKB-KW"/>
</dbReference>